<feature type="region of interest" description="Disordered" evidence="1">
    <location>
        <begin position="230"/>
        <end position="256"/>
    </location>
</feature>
<sequence>MASAARCALIEKKSKKVRHDETPFACRMFLLCRRDRISSAVRLCSATSMHWMTCSFSRKAGIASTTVPDERGSASSMYASARHALFMMSKLCSMRSSVISAGTTCLVGNPASVSSLPITSIWHISMAACSCWLSSGHCRPCSSCCAFDELLFVPIVRCSRWCIRGPSAPNRWGGRPRASSSACSLPTSLSSLSESGCGGTPELPPAAPDPDEVDAVVPAAVVPPECSIFTSTMPDDDEPDGIAPPPLDDDDELPPLDEEEVPAITVVPAPLRWAAPPVVATPPPPPPPR</sequence>
<reference evidence="3" key="1">
    <citation type="submission" date="2014-01" db="EMBL/GenBank/DDBJ databases">
        <title>The Genome Sequence of Anopheles melas CM1001059_A (V2).</title>
        <authorList>
            <consortium name="The Broad Institute Genomics Platform"/>
            <person name="Neafsey D.E."/>
            <person name="Besansky N."/>
            <person name="Howell P."/>
            <person name="Walton C."/>
            <person name="Young S.K."/>
            <person name="Zeng Q."/>
            <person name="Gargeya S."/>
            <person name="Fitzgerald M."/>
            <person name="Haas B."/>
            <person name="Abouelleil A."/>
            <person name="Allen A.W."/>
            <person name="Alvarado L."/>
            <person name="Arachchi H.M."/>
            <person name="Berlin A.M."/>
            <person name="Chapman S.B."/>
            <person name="Gainer-Dewar J."/>
            <person name="Goldberg J."/>
            <person name="Griggs A."/>
            <person name="Gujja S."/>
            <person name="Hansen M."/>
            <person name="Howarth C."/>
            <person name="Imamovic A."/>
            <person name="Ireland A."/>
            <person name="Larimer J."/>
            <person name="McCowan C."/>
            <person name="Murphy C."/>
            <person name="Pearson M."/>
            <person name="Poon T.W."/>
            <person name="Priest M."/>
            <person name="Roberts A."/>
            <person name="Saif S."/>
            <person name="Shea T."/>
            <person name="Sisk P."/>
            <person name="Sykes S."/>
            <person name="Wortman J."/>
            <person name="Nusbaum C."/>
            <person name="Birren B."/>
        </authorList>
    </citation>
    <scope>NUCLEOTIDE SEQUENCE [LARGE SCALE GENOMIC DNA]</scope>
    <source>
        <strain evidence="3">CM1001059</strain>
    </source>
</reference>
<evidence type="ECO:0000313" key="3">
    <source>
        <dbReference type="Proteomes" id="UP000075902"/>
    </source>
</evidence>
<dbReference type="EnsemblMetazoa" id="AMEC012662-RA">
    <property type="protein sequence ID" value="AMEC012662-PA"/>
    <property type="gene ID" value="AMEC012662"/>
</dbReference>
<reference evidence="2" key="2">
    <citation type="submission" date="2020-05" db="UniProtKB">
        <authorList>
            <consortium name="EnsemblMetazoa"/>
        </authorList>
    </citation>
    <scope>IDENTIFICATION</scope>
    <source>
        <strain evidence="2">CM1001059</strain>
    </source>
</reference>
<dbReference type="VEuPathDB" id="VectorBase:AMEC012662"/>
<dbReference type="Proteomes" id="UP000075902">
    <property type="component" value="Unassembled WGS sequence"/>
</dbReference>
<protein>
    <submittedName>
        <fullName evidence="2">Uncharacterized protein</fullName>
    </submittedName>
</protein>
<dbReference type="AlphaFoldDB" id="A0A182U2E9"/>
<evidence type="ECO:0000256" key="1">
    <source>
        <dbReference type="SAM" id="MobiDB-lite"/>
    </source>
</evidence>
<accession>A0A182U2E9</accession>
<evidence type="ECO:0000313" key="2">
    <source>
        <dbReference type="EnsemblMetazoa" id="AMEC012662-PA"/>
    </source>
</evidence>
<proteinExistence type="predicted"/>
<keyword evidence="3" id="KW-1185">Reference proteome</keyword>
<feature type="compositionally biased region" description="Acidic residues" evidence="1">
    <location>
        <begin position="247"/>
        <end position="256"/>
    </location>
</feature>
<name>A0A182U2E9_9DIPT</name>
<organism evidence="2 3">
    <name type="scientific">Anopheles melas</name>
    <dbReference type="NCBI Taxonomy" id="34690"/>
    <lineage>
        <taxon>Eukaryota</taxon>
        <taxon>Metazoa</taxon>
        <taxon>Ecdysozoa</taxon>
        <taxon>Arthropoda</taxon>
        <taxon>Hexapoda</taxon>
        <taxon>Insecta</taxon>
        <taxon>Pterygota</taxon>
        <taxon>Neoptera</taxon>
        <taxon>Endopterygota</taxon>
        <taxon>Diptera</taxon>
        <taxon>Nematocera</taxon>
        <taxon>Culicoidea</taxon>
        <taxon>Culicidae</taxon>
        <taxon>Anophelinae</taxon>
        <taxon>Anopheles</taxon>
    </lineage>
</organism>